<feature type="compositionally biased region" description="Polar residues" evidence="1">
    <location>
        <begin position="53"/>
        <end position="64"/>
    </location>
</feature>
<keyword evidence="3" id="KW-1185">Reference proteome</keyword>
<sequence length="64" mass="7104">MELKAVDVVFVLLNDGDRIVKGECSSFFKLAFRAPLGQNKGIASTKSIKEPHTSNSLRLQQKQN</sequence>
<reference evidence="2 3" key="1">
    <citation type="journal article" date="2018" name="Science">
        <title>The opium poppy genome and morphinan production.</title>
        <authorList>
            <person name="Guo L."/>
            <person name="Winzer T."/>
            <person name="Yang X."/>
            <person name="Li Y."/>
            <person name="Ning Z."/>
            <person name="He Z."/>
            <person name="Teodor R."/>
            <person name="Lu Y."/>
            <person name="Bowser T.A."/>
            <person name="Graham I.A."/>
            <person name="Ye K."/>
        </authorList>
    </citation>
    <scope>NUCLEOTIDE SEQUENCE [LARGE SCALE GENOMIC DNA]</scope>
    <source>
        <strain evidence="3">cv. HN1</strain>
        <tissue evidence="2">Leaves</tissue>
    </source>
</reference>
<evidence type="ECO:0000313" key="2">
    <source>
        <dbReference type="EMBL" id="RZC51436.1"/>
    </source>
</evidence>
<organism evidence="2 3">
    <name type="scientific">Papaver somniferum</name>
    <name type="common">Opium poppy</name>
    <dbReference type="NCBI Taxonomy" id="3469"/>
    <lineage>
        <taxon>Eukaryota</taxon>
        <taxon>Viridiplantae</taxon>
        <taxon>Streptophyta</taxon>
        <taxon>Embryophyta</taxon>
        <taxon>Tracheophyta</taxon>
        <taxon>Spermatophyta</taxon>
        <taxon>Magnoliopsida</taxon>
        <taxon>Ranunculales</taxon>
        <taxon>Papaveraceae</taxon>
        <taxon>Papaveroideae</taxon>
        <taxon>Papaver</taxon>
    </lineage>
</organism>
<accession>A0A4Y7ITH7</accession>
<dbReference type="Gramene" id="RZC51436">
    <property type="protein sequence ID" value="RZC51436"/>
    <property type="gene ID" value="C5167_019879"/>
</dbReference>
<evidence type="ECO:0000256" key="1">
    <source>
        <dbReference type="SAM" id="MobiDB-lite"/>
    </source>
</evidence>
<proteinExistence type="predicted"/>
<gene>
    <name evidence="2" type="ORF">C5167_019879</name>
</gene>
<dbReference type="Proteomes" id="UP000316621">
    <property type="component" value="Chromosome 2"/>
</dbReference>
<dbReference type="AlphaFoldDB" id="A0A4Y7ITH7"/>
<evidence type="ECO:0000313" key="3">
    <source>
        <dbReference type="Proteomes" id="UP000316621"/>
    </source>
</evidence>
<dbReference type="EMBL" id="CM010716">
    <property type="protein sequence ID" value="RZC51436.1"/>
    <property type="molecule type" value="Genomic_DNA"/>
</dbReference>
<feature type="region of interest" description="Disordered" evidence="1">
    <location>
        <begin position="43"/>
        <end position="64"/>
    </location>
</feature>
<protein>
    <submittedName>
        <fullName evidence="2">Uncharacterized protein</fullName>
    </submittedName>
</protein>
<name>A0A4Y7ITH7_PAPSO</name>